<evidence type="ECO:0000256" key="3">
    <source>
        <dbReference type="ARBA" id="ARBA00022771"/>
    </source>
</evidence>
<gene>
    <name evidence="9" type="ORF">RJ640_003281</name>
</gene>
<dbReference type="InterPro" id="IPR006564">
    <property type="entry name" value="Znf_PMZ"/>
</dbReference>
<dbReference type="GO" id="GO:0005634">
    <property type="term" value="C:nucleus"/>
    <property type="evidence" value="ECO:0007669"/>
    <property type="project" value="UniProtKB-SubCell"/>
</dbReference>
<dbReference type="EMBL" id="JAVXUO010003185">
    <property type="protein sequence ID" value="KAK2965743.1"/>
    <property type="molecule type" value="Genomic_DNA"/>
</dbReference>
<keyword evidence="6" id="KW-0539">Nucleus</keyword>
<comment type="caution">
    <text evidence="9">The sequence shown here is derived from an EMBL/GenBank/DDBJ whole genome shotgun (WGS) entry which is preliminary data.</text>
</comment>
<dbReference type="GO" id="GO:0006355">
    <property type="term" value="P:regulation of DNA-templated transcription"/>
    <property type="evidence" value="ECO:0007669"/>
    <property type="project" value="UniProtKB-UniRule"/>
</dbReference>
<evidence type="ECO:0000256" key="7">
    <source>
        <dbReference type="SAM" id="MobiDB-lite"/>
    </source>
</evidence>
<keyword evidence="4 6" id="KW-0862">Zinc</keyword>
<evidence type="ECO:0000313" key="9">
    <source>
        <dbReference type="EMBL" id="KAK2965743.1"/>
    </source>
</evidence>
<comment type="subcellular location">
    <subcellularLocation>
        <location evidence="6">Nucleus</location>
    </subcellularLocation>
</comment>
<evidence type="ECO:0000256" key="5">
    <source>
        <dbReference type="PROSITE-ProRule" id="PRU00325"/>
    </source>
</evidence>
<keyword evidence="2 6" id="KW-0479">Metal-binding</keyword>
<evidence type="ECO:0000313" key="10">
    <source>
        <dbReference type="Proteomes" id="UP001187471"/>
    </source>
</evidence>
<evidence type="ECO:0000256" key="2">
    <source>
        <dbReference type="ARBA" id="ARBA00022723"/>
    </source>
</evidence>
<keyword evidence="3 5" id="KW-0863">Zinc-finger</keyword>
<dbReference type="PROSITE" id="PS50966">
    <property type="entry name" value="ZF_SWIM"/>
    <property type="match status" value="1"/>
</dbReference>
<feature type="compositionally biased region" description="Polar residues" evidence="7">
    <location>
        <begin position="331"/>
        <end position="340"/>
    </location>
</feature>
<feature type="domain" description="SWIM-type" evidence="8">
    <location>
        <begin position="197"/>
        <end position="244"/>
    </location>
</feature>
<dbReference type="InterPro" id="IPR018289">
    <property type="entry name" value="MULE_transposase_dom"/>
</dbReference>
<evidence type="ECO:0000256" key="1">
    <source>
        <dbReference type="ARBA" id="ARBA00005889"/>
    </source>
</evidence>
<accession>A0AA88TYK1</accession>
<dbReference type="AlphaFoldDB" id="A0AA88TYK1"/>
<dbReference type="InterPro" id="IPR031052">
    <property type="entry name" value="FHY3/FAR1"/>
</dbReference>
<keyword evidence="10" id="KW-1185">Reference proteome</keyword>
<evidence type="ECO:0000256" key="4">
    <source>
        <dbReference type="ARBA" id="ARBA00022833"/>
    </source>
</evidence>
<reference evidence="9" key="1">
    <citation type="submission" date="2022-12" db="EMBL/GenBank/DDBJ databases">
        <title>Draft genome assemblies for two species of Escallonia (Escalloniales).</title>
        <authorList>
            <person name="Chanderbali A."/>
            <person name="Dervinis C."/>
            <person name="Anghel I."/>
            <person name="Soltis D."/>
            <person name="Soltis P."/>
            <person name="Zapata F."/>
        </authorList>
    </citation>
    <scope>NUCLEOTIDE SEQUENCE</scope>
    <source>
        <strain evidence="9">UCBG92.1500</strain>
        <tissue evidence="9">Leaf</tissue>
    </source>
</reference>
<protein>
    <recommendedName>
        <fullName evidence="6">Protein FAR1-RELATED SEQUENCE</fullName>
    </recommendedName>
</protein>
<sequence length="413" mass="47636">MSKMQKGDVSALLEYFQKMKLRDPSFSHSIQLDENDLITNIFWADSRLVVDCKHFRDVVCFDTNYQTNGHLFAPFLGVNHHKQIVIFGVALLDDDIAESFKWLFRIFLGAMSEKQPKTILIDQSIVMANSIVEVFHETNIVCDEDEWMLAWNQMVKTYSLQDNDWLEGIFELKEKWAMVYGRHIIHKVSKSENISDYKVVYGGKGREHLVKFEAETTTTQCSCMKFRFVGILCRHALKVLDKKNIKIIALQYILKRWTKDAKDAIVSDYRGAQVQGNYQESGKQYSYLSHDFQELVTLAAENEDVYTYVHQNLSKLLKDLEEMKKTYCSSTLDPDTNTQDDLPRNMPQLNNGAVSQCPGGLKKSHSWTSTNVNDEHSTDNTLSPQTQGIGRLFRCLCNPTFNVADEEIVYNRK</sequence>
<evidence type="ECO:0000256" key="6">
    <source>
        <dbReference type="RuleBase" id="RU367018"/>
    </source>
</evidence>
<comment type="function">
    <text evidence="6">Putative transcription activator involved in regulating light control of development.</text>
</comment>
<organism evidence="9 10">
    <name type="scientific">Escallonia rubra</name>
    <dbReference type="NCBI Taxonomy" id="112253"/>
    <lineage>
        <taxon>Eukaryota</taxon>
        <taxon>Viridiplantae</taxon>
        <taxon>Streptophyta</taxon>
        <taxon>Embryophyta</taxon>
        <taxon>Tracheophyta</taxon>
        <taxon>Spermatophyta</taxon>
        <taxon>Magnoliopsida</taxon>
        <taxon>eudicotyledons</taxon>
        <taxon>Gunneridae</taxon>
        <taxon>Pentapetalae</taxon>
        <taxon>asterids</taxon>
        <taxon>campanulids</taxon>
        <taxon>Escalloniales</taxon>
        <taxon>Escalloniaceae</taxon>
        <taxon>Escallonia</taxon>
    </lineage>
</organism>
<dbReference type="InterPro" id="IPR007527">
    <property type="entry name" value="Znf_SWIM"/>
</dbReference>
<name>A0AA88TYK1_9ASTE</name>
<evidence type="ECO:0000259" key="8">
    <source>
        <dbReference type="PROSITE" id="PS50966"/>
    </source>
</evidence>
<dbReference type="Pfam" id="PF04434">
    <property type="entry name" value="SWIM"/>
    <property type="match status" value="1"/>
</dbReference>
<dbReference type="Proteomes" id="UP001187471">
    <property type="component" value="Unassembled WGS sequence"/>
</dbReference>
<dbReference type="PANTHER" id="PTHR31669">
    <property type="entry name" value="PROTEIN FAR1-RELATED SEQUENCE 10-RELATED"/>
    <property type="match status" value="1"/>
</dbReference>
<dbReference type="GO" id="GO:0008270">
    <property type="term" value="F:zinc ion binding"/>
    <property type="evidence" value="ECO:0007669"/>
    <property type="project" value="UniProtKB-UniRule"/>
</dbReference>
<comment type="similarity">
    <text evidence="1 6">Belongs to the FHY3/FAR1 family.</text>
</comment>
<dbReference type="SMART" id="SM00575">
    <property type="entry name" value="ZnF_PMZ"/>
    <property type="match status" value="1"/>
</dbReference>
<feature type="region of interest" description="Disordered" evidence="7">
    <location>
        <begin position="331"/>
        <end position="384"/>
    </location>
</feature>
<dbReference type="Pfam" id="PF10551">
    <property type="entry name" value="MULE"/>
    <property type="match status" value="1"/>
</dbReference>
<dbReference type="PANTHER" id="PTHR31669:SF281">
    <property type="entry name" value="PROTEIN FAR1-RELATED SEQUENCE"/>
    <property type="match status" value="1"/>
</dbReference>
<proteinExistence type="inferred from homology"/>